<sequence>MPSLVPDDELHTTSVVANNAMNRQRGLASYARELGLDLPAMLDAPGFRWLDLCCGSAKALIEAGRAHPAATIVGVDLVDHFGPDAPGNVRLLTAALPALPELGGPFDLVTCVHGLHYVGDKLAAIAAATALLTPGGLFAANMDVPGLRGVLRPTAAFRAAGYEYDPRRRRLRRTGPGAPPAWRYLGADPAAGPNYTGQAAVDSWYAR</sequence>
<evidence type="ECO:0000313" key="2">
    <source>
        <dbReference type="Proteomes" id="UP001165079"/>
    </source>
</evidence>
<keyword evidence="1" id="KW-0808">Transferase</keyword>
<dbReference type="CDD" id="cd02440">
    <property type="entry name" value="AdoMet_MTases"/>
    <property type="match status" value="1"/>
</dbReference>
<dbReference type="Pfam" id="PF13489">
    <property type="entry name" value="Methyltransf_23"/>
    <property type="match status" value="1"/>
</dbReference>
<organism evidence="1 2">
    <name type="scientific">Actinorhabdospora filicis</name>
    <dbReference type="NCBI Taxonomy" id="1785913"/>
    <lineage>
        <taxon>Bacteria</taxon>
        <taxon>Bacillati</taxon>
        <taxon>Actinomycetota</taxon>
        <taxon>Actinomycetes</taxon>
        <taxon>Micromonosporales</taxon>
        <taxon>Micromonosporaceae</taxon>
        <taxon>Actinorhabdospora</taxon>
    </lineage>
</organism>
<dbReference type="InterPro" id="IPR029063">
    <property type="entry name" value="SAM-dependent_MTases_sf"/>
</dbReference>
<proteinExistence type="predicted"/>
<dbReference type="SUPFAM" id="SSF53335">
    <property type="entry name" value="S-adenosyl-L-methionine-dependent methyltransferases"/>
    <property type="match status" value="1"/>
</dbReference>
<accession>A0A9W6WBK2</accession>
<name>A0A9W6WBK2_9ACTN</name>
<dbReference type="GO" id="GO:0032259">
    <property type="term" value="P:methylation"/>
    <property type="evidence" value="ECO:0007669"/>
    <property type="project" value="UniProtKB-KW"/>
</dbReference>
<reference evidence="1" key="1">
    <citation type="submission" date="2023-03" db="EMBL/GenBank/DDBJ databases">
        <title>Actinorhabdospora filicis NBRC 111898.</title>
        <authorList>
            <person name="Ichikawa N."/>
            <person name="Sato H."/>
            <person name="Tonouchi N."/>
        </authorList>
    </citation>
    <scope>NUCLEOTIDE SEQUENCE</scope>
    <source>
        <strain evidence="1">NBRC 111898</strain>
    </source>
</reference>
<protein>
    <submittedName>
        <fullName evidence="1">Methyltransferase</fullName>
    </submittedName>
</protein>
<dbReference type="AlphaFoldDB" id="A0A9W6WBK2"/>
<gene>
    <name evidence="1" type="ORF">Afil01_55110</name>
</gene>
<dbReference type="Gene3D" id="3.40.50.150">
    <property type="entry name" value="Vaccinia Virus protein VP39"/>
    <property type="match status" value="1"/>
</dbReference>
<dbReference type="RefSeq" id="WP_285665949.1">
    <property type="nucleotide sequence ID" value="NZ_BSTX01000004.1"/>
</dbReference>
<dbReference type="Proteomes" id="UP001165079">
    <property type="component" value="Unassembled WGS sequence"/>
</dbReference>
<dbReference type="GO" id="GO:0008168">
    <property type="term" value="F:methyltransferase activity"/>
    <property type="evidence" value="ECO:0007669"/>
    <property type="project" value="UniProtKB-KW"/>
</dbReference>
<keyword evidence="1" id="KW-0489">Methyltransferase</keyword>
<dbReference type="EMBL" id="BSTX01000004">
    <property type="protein sequence ID" value="GLZ80704.1"/>
    <property type="molecule type" value="Genomic_DNA"/>
</dbReference>
<keyword evidence="2" id="KW-1185">Reference proteome</keyword>
<evidence type="ECO:0000313" key="1">
    <source>
        <dbReference type="EMBL" id="GLZ80704.1"/>
    </source>
</evidence>
<comment type="caution">
    <text evidence="1">The sequence shown here is derived from an EMBL/GenBank/DDBJ whole genome shotgun (WGS) entry which is preliminary data.</text>
</comment>